<dbReference type="AlphaFoldDB" id="V5SJ98"/>
<keyword evidence="2" id="KW-1185">Reference proteome</keyword>
<dbReference type="EMBL" id="CP006912">
    <property type="protein sequence ID" value="AHB50029.1"/>
    <property type="molecule type" value="Genomic_DNA"/>
</dbReference>
<reference evidence="1 2" key="1">
    <citation type="journal article" date="2014" name="Genome Announc.">
        <title>Complete Genome Sequence of Hyphomicrobium nitrativorans Strain NL23, a Denitrifying Bacterium Isolated from Biofilm of a Methanol-Fed Denitrification System Treating Seawater at the Montreal Biodome.</title>
        <authorList>
            <person name="Martineau C."/>
            <person name="Villeneuve C."/>
            <person name="Mauffrey F."/>
            <person name="Villemur R."/>
        </authorList>
    </citation>
    <scope>NUCLEOTIDE SEQUENCE [LARGE SCALE GENOMIC DNA]</scope>
    <source>
        <strain evidence="1">NL23</strain>
    </source>
</reference>
<protein>
    <submittedName>
        <fullName evidence="1">Uncharacterized protein</fullName>
    </submittedName>
</protein>
<dbReference type="RefSeq" id="WP_023786624.1">
    <property type="nucleotide sequence ID" value="NC_022997.1"/>
</dbReference>
<evidence type="ECO:0000313" key="1">
    <source>
        <dbReference type="EMBL" id="AHB50029.1"/>
    </source>
</evidence>
<accession>V5SJ98</accession>
<dbReference type="HOGENOM" id="CLU_2935299_0_0_5"/>
<sequence length="60" mass="6597">MALAKGLLQLGQIATNLRDQARTAELAGTLPEDERPLEDIRQQLAAIKTLLMKGLGVRER</sequence>
<dbReference type="STRING" id="1029756.W911_06135"/>
<dbReference type="KEGG" id="hni:W911_06135"/>
<proteinExistence type="predicted"/>
<evidence type="ECO:0000313" key="2">
    <source>
        <dbReference type="Proteomes" id="UP000018542"/>
    </source>
</evidence>
<dbReference type="Proteomes" id="UP000018542">
    <property type="component" value="Chromosome"/>
</dbReference>
<gene>
    <name evidence="1" type="ORF">W911_06135</name>
</gene>
<name>V5SJ98_9HYPH</name>
<organism evidence="1 2">
    <name type="scientific">Hyphomicrobium nitrativorans NL23</name>
    <dbReference type="NCBI Taxonomy" id="1029756"/>
    <lineage>
        <taxon>Bacteria</taxon>
        <taxon>Pseudomonadati</taxon>
        <taxon>Pseudomonadota</taxon>
        <taxon>Alphaproteobacteria</taxon>
        <taxon>Hyphomicrobiales</taxon>
        <taxon>Hyphomicrobiaceae</taxon>
        <taxon>Hyphomicrobium</taxon>
    </lineage>
</organism>
<dbReference type="PATRIC" id="fig|1029756.8.peg.1283"/>